<comment type="caution">
    <text evidence="1">The sequence shown here is derived from an EMBL/GenBank/DDBJ whole genome shotgun (WGS) entry which is preliminary data.</text>
</comment>
<evidence type="ECO:0000313" key="2">
    <source>
        <dbReference type="Proteomes" id="UP001341840"/>
    </source>
</evidence>
<evidence type="ECO:0000313" key="1">
    <source>
        <dbReference type="EMBL" id="MED6168717.1"/>
    </source>
</evidence>
<name>A0ABU6V6Y6_9FABA</name>
<dbReference type="Proteomes" id="UP001341840">
    <property type="component" value="Unassembled WGS sequence"/>
</dbReference>
<proteinExistence type="predicted"/>
<dbReference type="EMBL" id="JASCZI010151072">
    <property type="protein sequence ID" value="MED6168717.1"/>
    <property type="molecule type" value="Genomic_DNA"/>
</dbReference>
<sequence>MKLLDWESHFYLHNSQQQRCPLIRKQQGHSKNMRKLLIGRRVIQRKKIEIQGFTKRSDLHKFHEERPHDPNSETSSLLINIHWVRLLLDNTLVLTASFI</sequence>
<reference evidence="1 2" key="1">
    <citation type="journal article" date="2023" name="Plants (Basel)">
        <title>Bridging the Gap: Combining Genomics and Transcriptomics Approaches to Understand Stylosanthes scabra, an Orphan Legume from the Brazilian Caatinga.</title>
        <authorList>
            <person name="Ferreira-Neto J.R.C."/>
            <person name="da Silva M.D."/>
            <person name="Binneck E."/>
            <person name="de Melo N.F."/>
            <person name="da Silva R.H."/>
            <person name="de Melo A.L.T.M."/>
            <person name="Pandolfi V."/>
            <person name="Bustamante F.O."/>
            <person name="Brasileiro-Vidal A.C."/>
            <person name="Benko-Iseppon A.M."/>
        </authorList>
    </citation>
    <scope>NUCLEOTIDE SEQUENCE [LARGE SCALE GENOMIC DNA]</scope>
    <source>
        <tissue evidence="1">Leaves</tissue>
    </source>
</reference>
<gene>
    <name evidence="1" type="ORF">PIB30_014182</name>
</gene>
<protein>
    <submittedName>
        <fullName evidence="1">Uncharacterized protein</fullName>
    </submittedName>
</protein>
<keyword evidence="2" id="KW-1185">Reference proteome</keyword>
<organism evidence="1 2">
    <name type="scientific">Stylosanthes scabra</name>
    <dbReference type="NCBI Taxonomy" id="79078"/>
    <lineage>
        <taxon>Eukaryota</taxon>
        <taxon>Viridiplantae</taxon>
        <taxon>Streptophyta</taxon>
        <taxon>Embryophyta</taxon>
        <taxon>Tracheophyta</taxon>
        <taxon>Spermatophyta</taxon>
        <taxon>Magnoliopsida</taxon>
        <taxon>eudicotyledons</taxon>
        <taxon>Gunneridae</taxon>
        <taxon>Pentapetalae</taxon>
        <taxon>rosids</taxon>
        <taxon>fabids</taxon>
        <taxon>Fabales</taxon>
        <taxon>Fabaceae</taxon>
        <taxon>Papilionoideae</taxon>
        <taxon>50 kb inversion clade</taxon>
        <taxon>dalbergioids sensu lato</taxon>
        <taxon>Dalbergieae</taxon>
        <taxon>Pterocarpus clade</taxon>
        <taxon>Stylosanthes</taxon>
    </lineage>
</organism>
<accession>A0ABU6V6Y6</accession>